<dbReference type="PATRIC" id="fig|451644.5.peg.7050"/>
<evidence type="ECO:0000256" key="2">
    <source>
        <dbReference type="SAM" id="Phobius"/>
    </source>
</evidence>
<dbReference type="RefSeq" id="WP_048896614.1">
    <property type="nucleotide sequence ID" value="NZ_LFOD01000085.1"/>
</dbReference>
<protein>
    <recommendedName>
        <fullName evidence="5">Transmembrane protein</fullName>
    </recommendedName>
</protein>
<sequence length="121" mass="13522">MTAPAIPRWRFTLVAAVVFAALLGAVAALITVMFWSLIRFVDTGWTGYALLVIAAAVALLTTERWLLRPLKFVGDRFLRLTPACEATSRRQHIKRTCRSHGPPPAGGIDTRKEHRARLPFR</sequence>
<dbReference type="Proteomes" id="UP000037594">
    <property type="component" value="Unassembled WGS sequence"/>
</dbReference>
<evidence type="ECO:0000313" key="3">
    <source>
        <dbReference type="EMBL" id="KMV13623.1"/>
    </source>
</evidence>
<feature type="region of interest" description="Disordered" evidence="1">
    <location>
        <begin position="91"/>
        <end position="110"/>
    </location>
</feature>
<dbReference type="EMBL" id="LFOD01000085">
    <property type="protein sequence ID" value="KMV13623.1"/>
    <property type="molecule type" value="Genomic_DNA"/>
</dbReference>
<evidence type="ECO:0000256" key="1">
    <source>
        <dbReference type="SAM" id="MobiDB-lite"/>
    </source>
</evidence>
<feature type="transmembrane region" description="Helical" evidence="2">
    <location>
        <begin position="12"/>
        <end position="38"/>
    </location>
</feature>
<evidence type="ECO:0008006" key="5">
    <source>
        <dbReference type="Google" id="ProtNLM"/>
    </source>
</evidence>
<keyword evidence="2" id="KW-1133">Transmembrane helix</keyword>
<organism evidence="3 4">
    <name type="scientific">Mycolicibacterium conceptionense</name>
    <dbReference type="NCBI Taxonomy" id="451644"/>
    <lineage>
        <taxon>Bacteria</taxon>
        <taxon>Bacillati</taxon>
        <taxon>Actinomycetota</taxon>
        <taxon>Actinomycetes</taxon>
        <taxon>Mycobacteriales</taxon>
        <taxon>Mycobacteriaceae</taxon>
        <taxon>Mycolicibacterium</taxon>
    </lineage>
</organism>
<gene>
    <name evidence="3" type="ORF">ACT17_34285</name>
</gene>
<keyword evidence="2" id="KW-0472">Membrane</keyword>
<accession>A0A0J8TW20</accession>
<keyword evidence="2" id="KW-0812">Transmembrane</keyword>
<proteinExistence type="predicted"/>
<evidence type="ECO:0000313" key="4">
    <source>
        <dbReference type="Proteomes" id="UP000037594"/>
    </source>
</evidence>
<feature type="transmembrane region" description="Helical" evidence="2">
    <location>
        <begin position="44"/>
        <end position="62"/>
    </location>
</feature>
<comment type="caution">
    <text evidence="3">The sequence shown here is derived from an EMBL/GenBank/DDBJ whole genome shotgun (WGS) entry which is preliminary data.</text>
</comment>
<reference evidence="3 4" key="1">
    <citation type="submission" date="2015-06" db="EMBL/GenBank/DDBJ databases">
        <title>Genome sequence of Mycobacterium conceptionense strain MLE.</title>
        <authorList>
            <person name="Greninger A.L."/>
            <person name="Cunningham G."/>
            <person name="Chiu C.Y."/>
            <person name="Miller S."/>
        </authorList>
    </citation>
    <scope>NUCLEOTIDE SEQUENCE [LARGE SCALE GENOMIC DNA]</scope>
    <source>
        <strain evidence="3 4">MLE</strain>
    </source>
</reference>
<dbReference type="AlphaFoldDB" id="A0A0J8TW20"/>
<name>A0A0J8TW20_9MYCO</name>